<organism evidence="1 2">
    <name type="scientific">Trichonephila clavipes</name>
    <name type="common">Golden silk orbweaver</name>
    <name type="synonym">Nephila clavipes</name>
    <dbReference type="NCBI Taxonomy" id="2585209"/>
    <lineage>
        <taxon>Eukaryota</taxon>
        <taxon>Metazoa</taxon>
        <taxon>Ecdysozoa</taxon>
        <taxon>Arthropoda</taxon>
        <taxon>Chelicerata</taxon>
        <taxon>Arachnida</taxon>
        <taxon>Araneae</taxon>
        <taxon>Araneomorphae</taxon>
        <taxon>Entelegynae</taxon>
        <taxon>Araneoidea</taxon>
        <taxon>Nephilidae</taxon>
        <taxon>Trichonephila</taxon>
    </lineage>
</organism>
<dbReference type="EMBL" id="BMAU01021215">
    <property type="protein sequence ID" value="GFX99782.1"/>
    <property type="molecule type" value="Genomic_DNA"/>
</dbReference>
<reference evidence="1" key="1">
    <citation type="submission" date="2020-08" db="EMBL/GenBank/DDBJ databases">
        <title>Multicomponent nature underlies the extraordinary mechanical properties of spider dragline silk.</title>
        <authorList>
            <person name="Kono N."/>
            <person name="Nakamura H."/>
            <person name="Mori M."/>
            <person name="Yoshida Y."/>
            <person name="Ohtoshi R."/>
            <person name="Malay A.D."/>
            <person name="Moran D.A.P."/>
            <person name="Tomita M."/>
            <person name="Numata K."/>
            <person name="Arakawa K."/>
        </authorList>
    </citation>
    <scope>NUCLEOTIDE SEQUENCE</scope>
</reference>
<keyword evidence="2" id="KW-1185">Reference proteome</keyword>
<protein>
    <submittedName>
        <fullName evidence="1">Uncharacterized protein</fullName>
    </submittedName>
</protein>
<gene>
    <name evidence="1" type="ORF">TNCV_258211</name>
</gene>
<dbReference type="AlphaFoldDB" id="A0A8X6V9G4"/>
<dbReference type="Proteomes" id="UP000887159">
    <property type="component" value="Unassembled WGS sequence"/>
</dbReference>
<proteinExistence type="predicted"/>
<evidence type="ECO:0000313" key="2">
    <source>
        <dbReference type="Proteomes" id="UP000887159"/>
    </source>
</evidence>
<evidence type="ECO:0000313" key="1">
    <source>
        <dbReference type="EMBL" id="GFX99782.1"/>
    </source>
</evidence>
<comment type="caution">
    <text evidence="1">The sequence shown here is derived from an EMBL/GenBank/DDBJ whole genome shotgun (WGS) entry which is preliminary data.</text>
</comment>
<name>A0A8X6V9G4_TRICX</name>
<sequence length="69" mass="7449">MFVTSTVKAGFGICADVAIFSHVLRNGKKFDEITGIAAKTDIIAFYNVPQGDEDTADEMKATFSVPISF</sequence>
<accession>A0A8X6V9G4</accession>